<dbReference type="EMBL" id="JAAGAX010000010">
    <property type="protein sequence ID" value="KAF2300019.1"/>
    <property type="molecule type" value="Genomic_DNA"/>
</dbReference>
<gene>
    <name evidence="2" type="ORF">GH714_006780</name>
</gene>
<dbReference type="PANTHER" id="PTHR47186">
    <property type="entry name" value="LEUCINE-RICH REPEAT-CONTAINING PROTEIN 57"/>
    <property type="match status" value="1"/>
</dbReference>
<protein>
    <recommendedName>
        <fullName evidence="1">R13L1/DRL21-like LRR repeat region domain-containing protein</fullName>
    </recommendedName>
</protein>
<keyword evidence="3" id="KW-1185">Reference proteome</keyword>
<evidence type="ECO:0000313" key="3">
    <source>
        <dbReference type="Proteomes" id="UP000467840"/>
    </source>
</evidence>
<dbReference type="Proteomes" id="UP000467840">
    <property type="component" value="Chromosome 4"/>
</dbReference>
<organism evidence="2 3">
    <name type="scientific">Hevea brasiliensis</name>
    <name type="common">Para rubber tree</name>
    <name type="synonym">Siphonia brasiliensis</name>
    <dbReference type="NCBI Taxonomy" id="3981"/>
    <lineage>
        <taxon>Eukaryota</taxon>
        <taxon>Viridiplantae</taxon>
        <taxon>Streptophyta</taxon>
        <taxon>Embryophyta</taxon>
        <taxon>Tracheophyta</taxon>
        <taxon>Spermatophyta</taxon>
        <taxon>Magnoliopsida</taxon>
        <taxon>eudicotyledons</taxon>
        <taxon>Gunneridae</taxon>
        <taxon>Pentapetalae</taxon>
        <taxon>rosids</taxon>
        <taxon>fabids</taxon>
        <taxon>Malpighiales</taxon>
        <taxon>Euphorbiaceae</taxon>
        <taxon>Crotonoideae</taxon>
        <taxon>Micrandreae</taxon>
        <taxon>Hevea</taxon>
    </lineage>
</organism>
<sequence length="150" mass="16996">MPSQMGRLTKLQSLSDFFIGERNGSSPKELGKLQYLEGELSIHNFQNVVDVEDASESNLKDWLGDSSFSTLAKLKLYGSRYCSSLPSLRQLASLKELDMVSFYGVPTLGHEVYGNCTSNEKPFQSLERLWIMLMPQWHEWIPCAGAFPRL</sequence>
<dbReference type="InterPro" id="IPR032675">
    <property type="entry name" value="LRR_dom_sf"/>
</dbReference>
<evidence type="ECO:0000313" key="2">
    <source>
        <dbReference type="EMBL" id="KAF2300019.1"/>
    </source>
</evidence>
<proteinExistence type="predicted"/>
<reference evidence="2 3" key="1">
    <citation type="journal article" date="2020" name="Mol. Plant">
        <title>The Chromosome-Based Rubber Tree Genome Provides New Insights into Spurge Genome Evolution and Rubber Biosynthesis.</title>
        <authorList>
            <person name="Liu J."/>
            <person name="Shi C."/>
            <person name="Shi C.C."/>
            <person name="Li W."/>
            <person name="Zhang Q.J."/>
            <person name="Zhang Y."/>
            <person name="Li K."/>
            <person name="Lu H.F."/>
            <person name="Shi C."/>
            <person name="Zhu S.T."/>
            <person name="Xiao Z.Y."/>
            <person name="Nan H."/>
            <person name="Yue Y."/>
            <person name="Zhu X.G."/>
            <person name="Wu Y."/>
            <person name="Hong X.N."/>
            <person name="Fan G.Y."/>
            <person name="Tong Y."/>
            <person name="Zhang D."/>
            <person name="Mao C.L."/>
            <person name="Liu Y.L."/>
            <person name="Hao S.J."/>
            <person name="Liu W.Q."/>
            <person name="Lv M.Q."/>
            <person name="Zhang H.B."/>
            <person name="Liu Y."/>
            <person name="Hu-Tang G.R."/>
            <person name="Wang J.P."/>
            <person name="Wang J.H."/>
            <person name="Sun Y.H."/>
            <person name="Ni S.B."/>
            <person name="Chen W.B."/>
            <person name="Zhang X.C."/>
            <person name="Jiao Y.N."/>
            <person name="Eichler E.E."/>
            <person name="Li G.H."/>
            <person name="Liu X."/>
            <person name="Gao L.Z."/>
        </authorList>
    </citation>
    <scope>NUCLEOTIDE SEQUENCE [LARGE SCALE GENOMIC DNA]</scope>
    <source>
        <strain evidence="3">cv. GT1</strain>
        <tissue evidence="2">Leaf</tissue>
    </source>
</reference>
<dbReference type="InterPro" id="IPR056789">
    <property type="entry name" value="LRR_R13L1-DRL21"/>
</dbReference>
<dbReference type="Gene3D" id="3.80.10.10">
    <property type="entry name" value="Ribonuclease Inhibitor"/>
    <property type="match status" value="1"/>
</dbReference>
<dbReference type="Pfam" id="PF25019">
    <property type="entry name" value="LRR_R13L1-DRL21"/>
    <property type="match status" value="1"/>
</dbReference>
<comment type="caution">
    <text evidence="2">The sequence shown here is derived from an EMBL/GenBank/DDBJ whole genome shotgun (WGS) entry which is preliminary data.</text>
</comment>
<dbReference type="PANTHER" id="PTHR47186:SF33">
    <property type="entry name" value="NB-ARC DOMAIN-CONTAINING PROTEIN"/>
    <property type="match status" value="1"/>
</dbReference>
<evidence type="ECO:0000259" key="1">
    <source>
        <dbReference type="Pfam" id="PF25019"/>
    </source>
</evidence>
<dbReference type="AlphaFoldDB" id="A0A6A6LK47"/>
<dbReference type="SUPFAM" id="SSF52047">
    <property type="entry name" value="RNI-like"/>
    <property type="match status" value="1"/>
</dbReference>
<accession>A0A6A6LK47</accession>
<name>A0A6A6LK47_HEVBR</name>
<feature type="domain" description="R13L1/DRL21-like LRR repeat region" evidence="1">
    <location>
        <begin position="59"/>
        <end position="100"/>
    </location>
</feature>